<proteinExistence type="predicted"/>
<dbReference type="AlphaFoldDB" id="A0A979GT13"/>
<evidence type="ECO:0000313" key="2">
    <source>
        <dbReference type="Proteomes" id="UP000002215"/>
    </source>
</evidence>
<name>A0A979GT13_CHIPD</name>
<dbReference type="EMBL" id="CP001699">
    <property type="protein sequence ID" value="ACU63457.1"/>
    <property type="molecule type" value="Genomic_DNA"/>
</dbReference>
<gene>
    <name evidence="1" type="ordered locus">Cpin_6045</name>
</gene>
<reference evidence="2" key="1">
    <citation type="submission" date="2009-08" db="EMBL/GenBank/DDBJ databases">
        <title>The complete genome of Chitinophaga pinensis DSM 2588.</title>
        <authorList>
            <consortium name="US DOE Joint Genome Institute (JGI-PGF)"/>
            <person name="Lucas S."/>
            <person name="Copeland A."/>
            <person name="Lapidus A."/>
            <person name="Glavina del Rio T."/>
            <person name="Dalin E."/>
            <person name="Tice H."/>
            <person name="Bruce D."/>
            <person name="Goodwin L."/>
            <person name="Pitluck S."/>
            <person name="Kyrpides N."/>
            <person name="Mavromatis K."/>
            <person name="Ivanova N."/>
            <person name="Mikhailova N."/>
            <person name="Sims D."/>
            <person name="Meinche L."/>
            <person name="Brettin T."/>
            <person name="Detter J.C."/>
            <person name="Han C."/>
            <person name="Larimer F."/>
            <person name="Land M."/>
            <person name="Hauser L."/>
            <person name="Markowitz V."/>
            <person name="Cheng J.-F."/>
            <person name="Hugenholtz P."/>
            <person name="Woyke T."/>
            <person name="Wu D."/>
            <person name="Spring S."/>
            <person name="Klenk H.-P."/>
            <person name="Eisen J.A."/>
        </authorList>
    </citation>
    <scope>NUCLEOTIDE SEQUENCE [LARGE SCALE GENOMIC DNA]</scope>
    <source>
        <strain evidence="2">ATCC 43595 / DSM 2588 / LMG 13176 / NBRC 15968 / NCIMB 11800 / UQM 2034</strain>
    </source>
</reference>
<sequence length="53" mass="5659">MKEALIAGGTTGMGRATAELLLNQGISVAILARNRWPAGISRTEKKSFCQIVK</sequence>
<dbReference type="Proteomes" id="UP000002215">
    <property type="component" value="Chromosome"/>
</dbReference>
<dbReference type="InterPro" id="IPR036291">
    <property type="entry name" value="NAD(P)-bd_dom_sf"/>
</dbReference>
<accession>A0A979GT13</accession>
<evidence type="ECO:0000313" key="1">
    <source>
        <dbReference type="EMBL" id="ACU63457.1"/>
    </source>
</evidence>
<dbReference type="KEGG" id="cpi:Cpin_6045"/>
<protein>
    <recommendedName>
        <fullName evidence="3">SDR family NAD(P)-dependent oxidoreductase</fullName>
    </recommendedName>
</protein>
<dbReference type="SUPFAM" id="SSF51735">
    <property type="entry name" value="NAD(P)-binding Rossmann-fold domains"/>
    <property type="match status" value="1"/>
</dbReference>
<evidence type="ECO:0008006" key="3">
    <source>
        <dbReference type="Google" id="ProtNLM"/>
    </source>
</evidence>
<dbReference type="Gene3D" id="3.40.50.720">
    <property type="entry name" value="NAD(P)-binding Rossmann-like Domain"/>
    <property type="match status" value="1"/>
</dbReference>
<reference evidence="1 2" key="2">
    <citation type="journal article" date="2010" name="Stand. Genomic Sci.">
        <title>Complete genome sequence of Chitinophaga pinensis type strain (UQM 2034).</title>
        <authorList>
            <person name="Glavina Del Rio T."/>
            <person name="Abt B."/>
            <person name="Spring S."/>
            <person name="Lapidus A."/>
            <person name="Nolan M."/>
            <person name="Tice H."/>
            <person name="Copeland A."/>
            <person name="Cheng J.F."/>
            <person name="Chen F."/>
            <person name="Bruce D."/>
            <person name="Goodwin L."/>
            <person name="Pitluck S."/>
            <person name="Ivanova N."/>
            <person name="Mavromatis K."/>
            <person name="Mikhailova N."/>
            <person name="Pati A."/>
            <person name="Chen A."/>
            <person name="Palaniappan K."/>
            <person name="Land M."/>
            <person name="Hauser L."/>
            <person name="Chang Y.J."/>
            <person name="Jeffries C.D."/>
            <person name="Chain P."/>
            <person name="Saunders E."/>
            <person name="Detter J.C."/>
            <person name="Brettin T."/>
            <person name="Rohde M."/>
            <person name="Goker M."/>
            <person name="Bristow J."/>
            <person name="Eisen J.A."/>
            <person name="Markowitz V."/>
            <person name="Hugenholtz P."/>
            <person name="Kyrpides N.C."/>
            <person name="Klenk H.P."/>
            <person name="Lucas S."/>
        </authorList>
    </citation>
    <scope>NUCLEOTIDE SEQUENCE [LARGE SCALE GENOMIC DNA]</scope>
    <source>
        <strain evidence="2">ATCC 43595 / DSM 2588 / LMG 13176 / NBRC 15968 / NCIMB 11800 / UQM 2034</strain>
    </source>
</reference>
<organism evidence="1 2">
    <name type="scientific">Chitinophaga pinensis (strain ATCC 43595 / DSM 2588 / LMG 13176 / NBRC 15968 / NCIMB 11800 / UQM 2034)</name>
    <dbReference type="NCBI Taxonomy" id="485918"/>
    <lineage>
        <taxon>Bacteria</taxon>
        <taxon>Pseudomonadati</taxon>
        <taxon>Bacteroidota</taxon>
        <taxon>Chitinophagia</taxon>
        <taxon>Chitinophagales</taxon>
        <taxon>Chitinophagaceae</taxon>
        <taxon>Chitinophaga</taxon>
    </lineage>
</organism>